<proteinExistence type="predicted"/>
<sequence>MSLIVHKPGLYSTIQDRGRNGHRTAGLTGGGAMDDYALRVANLLVGNEEGEAGLELTLTGPVLQAEADLLIAVTGADMAPHIDGHELAMWRPVFVPTGATIRFGGARLGCRAYVAVAGGIGTAAALGSRSTDARARLGGIDGRPLRAGDAVPCGIAAGAVAPSPWATAWLSALAKRSSADAAEGGGRPPAWAAWYAPPQAYGGASEAGIELRVMPGSEHGQFSEAARAAFYSGRYRVQAASDRMGVRLEGSPPLARIARNELLSHGIVPGVIQVPDGGQPIILAADCQTTGGYPKLAHVAAVDMPLLAQAKPGDWITFRPIGLDEAQRLYLSTEQAIRALEWAIRCRAARDRY</sequence>
<accession>A0ABR8MYH5</accession>
<comment type="caution">
    <text evidence="5">The sequence shown here is derived from an EMBL/GenBank/DDBJ whole genome shotgun (WGS) entry which is preliminary data.</text>
</comment>
<keyword evidence="1" id="KW-0547">Nucleotide-binding</keyword>
<dbReference type="InterPro" id="IPR052708">
    <property type="entry name" value="PxpC"/>
</dbReference>
<dbReference type="PANTHER" id="PTHR43309:SF5">
    <property type="entry name" value="5-OXOPROLINASE SUBUNIT C"/>
    <property type="match status" value="1"/>
</dbReference>
<dbReference type="InterPro" id="IPR029000">
    <property type="entry name" value="Cyclophilin-like_dom_sf"/>
</dbReference>
<dbReference type="EMBL" id="JACXZA010000003">
    <property type="protein sequence ID" value="MBD3920122.1"/>
    <property type="molecule type" value="Genomic_DNA"/>
</dbReference>
<protein>
    <submittedName>
        <fullName evidence="5">Biotin-dependent carboxyltransferase family protein</fullName>
    </submittedName>
</protein>
<keyword evidence="2" id="KW-0378">Hydrolase</keyword>
<keyword evidence="6" id="KW-1185">Reference proteome</keyword>
<dbReference type="Gene3D" id="2.40.100.10">
    <property type="entry name" value="Cyclophilin-like"/>
    <property type="match status" value="1"/>
</dbReference>
<dbReference type="Pfam" id="PF02626">
    <property type="entry name" value="CT_A_B"/>
    <property type="match status" value="1"/>
</dbReference>
<dbReference type="Proteomes" id="UP000609346">
    <property type="component" value="Unassembled WGS sequence"/>
</dbReference>
<keyword evidence="3" id="KW-0067">ATP-binding</keyword>
<dbReference type="PANTHER" id="PTHR43309">
    <property type="entry name" value="5-OXOPROLINASE SUBUNIT C"/>
    <property type="match status" value="1"/>
</dbReference>
<evidence type="ECO:0000259" key="4">
    <source>
        <dbReference type="SMART" id="SM00797"/>
    </source>
</evidence>
<evidence type="ECO:0000313" key="5">
    <source>
        <dbReference type="EMBL" id="MBD3920122.1"/>
    </source>
</evidence>
<gene>
    <name evidence="5" type="ORF">H8B09_15260</name>
</gene>
<dbReference type="InterPro" id="IPR003778">
    <property type="entry name" value="CT_A_B"/>
</dbReference>
<evidence type="ECO:0000256" key="2">
    <source>
        <dbReference type="ARBA" id="ARBA00022801"/>
    </source>
</evidence>
<organism evidence="5 6">
    <name type="scientific">Paenibacillus terricola</name>
    <dbReference type="NCBI Taxonomy" id="2763503"/>
    <lineage>
        <taxon>Bacteria</taxon>
        <taxon>Bacillati</taxon>
        <taxon>Bacillota</taxon>
        <taxon>Bacilli</taxon>
        <taxon>Bacillales</taxon>
        <taxon>Paenibacillaceae</taxon>
        <taxon>Paenibacillus</taxon>
    </lineage>
</organism>
<evidence type="ECO:0000256" key="3">
    <source>
        <dbReference type="ARBA" id="ARBA00022840"/>
    </source>
</evidence>
<dbReference type="NCBIfam" id="TIGR00724">
    <property type="entry name" value="urea_amlyse_rel"/>
    <property type="match status" value="1"/>
</dbReference>
<evidence type="ECO:0000256" key="1">
    <source>
        <dbReference type="ARBA" id="ARBA00022741"/>
    </source>
</evidence>
<dbReference type="SMART" id="SM00797">
    <property type="entry name" value="AHS2"/>
    <property type="match status" value="1"/>
</dbReference>
<reference evidence="5 6" key="1">
    <citation type="submission" date="2020-09" db="EMBL/GenBank/DDBJ databases">
        <title>Paenibacillus sp. strain PR3 16S rRNA gene Genome sequencing and assembly.</title>
        <authorList>
            <person name="Kim J."/>
        </authorList>
    </citation>
    <scope>NUCLEOTIDE SEQUENCE [LARGE SCALE GENOMIC DNA]</scope>
    <source>
        <strain evidence="5 6">PR3</strain>
    </source>
</reference>
<name>A0ABR8MYH5_9BACL</name>
<evidence type="ECO:0000313" key="6">
    <source>
        <dbReference type="Proteomes" id="UP000609346"/>
    </source>
</evidence>
<feature type="domain" description="Carboxyltransferase" evidence="4">
    <location>
        <begin position="24"/>
        <end position="336"/>
    </location>
</feature>
<dbReference type="SUPFAM" id="SSF50891">
    <property type="entry name" value="Cyclophilin-like"/>
    <property type="match status" value="1"/>
</dbReference>
<dbReference type="RefSeq" id="WP_191204369.1">
    <property type="nucleotide sequence ID" value="NZ_JACXZA010000003.1"/>
</dbReference>